<evidence type="ECO:0000256" key="3">
    <source>
        <dbReference type="ARBA" id="ARBA00022552"/>
    </source>
</evidence>
<dbReference type="Proteomes" id="UP000050795">
    <property type="component" value="Unassembled WGS sequence"/>
</dbReference>
<proteinExistence type="inferred from homology"/>
<dbReference type="GO" id="GO:0032040">
    <property type="term" value="C:small-subunit processome"/>
    <property type="evidence" value="ECO:0007669"/>
    <property type="project" value="UniProtKB-UniRule"/>
</dbReference>
<evidence type="ECO:0000256" key="1">
    <source>
        <dbReference type="ARBA" id="ARBA00004604"/>
    </source>
</evidence>
<evidence type="ECO:0000313" key="7">
    <source>
        <dbReference type="Proteomes" id="UP000050795"/>
    </source>
</evidence>
<accession>A0AA85IUB4</accession>
<evidence type="ECO:0000256" key="2">
    <source>
        <dbReference type="ARBA" id="ARBA00008105"/>
    </source>
</evidence>
<comment type="subcellular location">
    <subcellularLocation>
        <location evidence="1 5">Nucleus</location>
        <location evidence="1 5">Nucleolus</location>
    </subcellularLocation>
</comment>
<evidence type="ECO:0000313" key="8">
    <source>
        <dbReference type="WBParaSite" id="TREG1_112920.1"/>
    </source>
</evidence>
<dbReference type="GO" id="GO:0006364">
    <property type="term" value="P:rRNA processing"/>
    <property type="evidence" value="ECO:0007669"/>
    <property type="project" value="UniProtKB-UniRule"/>
</dbReference>
<keyword evidence="6" id="KW-0175">Coiled coil</keyword>
<keyword evidence="7" id="KW-1185">Reference proteome</keyword>
<dbReference type="WBParaSite" id="TREG1_112920.1">
    <property type="protein sequence ID" value="TREG1_112920.1"/>
    <property type="gene ID" value="TREG1_112920"/>
</dbReference>
<keyword evidence="4 5" id="KW-0539">Nucleus</keyword>
<evidence type="ECO:0000313" key="9">
    <source>
        <dbReference type="WBParaSite" id="TREG1_112920.2"/>
    </source>
</evidence>
<evidence type="ECO:0000256" key="5">
    <source>
        <dbReference type="PIRNR" id="PIRNR015952"/>
    </source>
</evidence>
<evidence type="ECO:0000256" key="6">
    <source>
        <dbReference type="SAM" id="Coils"/>
    </source>
</evidence>
<keyword evidence="3 5" id="KW-0698">rRNA processing</keyword>
<protein>
    <recommendedName>
        <fullName evidence="5">U3 small nucleolar RNA-associated protein 11</fullName>
        <shortName evidence="5">U3 snoRNA-associated protein 11</shortName>
    </recommendedName>
</protein>
<comment type="function">
    <text evidence="5">Involved in nucleolar processing of pre-18S ribosomal RNA.</text>
</comment>
<dbReference type="PANTHER" id="PTHR12838">
    <property type="entry name" value="U3 SMALL NUCLEOLAR RNA-ASSOCIATED PROTEIN 11"/>
    <property type="match status" value="1"/>
</dbReference>
<reference evidence="8 9" key="2">
    <citation type="submission" date="2023-11" db="UniProtKB">
        <authorList>
            <consortium name="WormBaseParasite"/>
        </authorList>
    </citation>
    <scope>IDENTIFICATION</scope>
</reference>
<feature type="coiled-coil region" evidence="6">
    <location>
        <begin position="104"/>
        <end position="138"/>
    </location>
</feature>
<dbReference type="Pfam" id="PF03998">
    <property type="entry name" value="Utp11"/>
    <property type="match status" value="1"/>
</dbReference>
<comment type="subunit">
    <text evidence="5">Component of the ribosomal small subunit (SSU) processome.</text>
</comment>
<dbReference type="AlphaFoldDB" id="A0AA85IUB4"/>
<dbReference type="InterPro" id="IPR007144">
    <property type="entry name" value="SSU_processome_Utp11"/>
</dbReference>
<sequence length="250" mass="29681">MPFASFKNIQKRFARIHKERSQPQHRRHLGLLPKKKDFQIRARDKESKNAKIKELRSKALNKNTDEFYFNMCNSRFDAEKGHIPLNVEKSYSDNEIKTSFSKNITHLQYELQKEMSKIRQLESKTNLLQSELKKSRKTPKHIVFAETYDEMIELRRSYADRLQKMDEDVGIDESSSDPCHLDDVYAQRCNAYKELAERLERAKQLKYLLRQHEAKNNLMANSSSKRGYKTVFKGSKTAPPIYEFERVRNR</sequence>
<name>A0AA85IUB4_TRIRE</name>
<dbReference type="PANTHER" id="PTHR12838:SF0">
    <property type="entry name" value="U3 SMALL NUCLEOLAR RNA-ASSOCIATED PROTEIN 11-RELATED"/>
    <property type="match status" value="1"/>
</dbReference>
<dbReference type="PIRSF" id="PIRSF015952">
    <property type="entry name" value="U3snoRNP11"/>
    <property type="match status" value="1"/>
</dbReference>
<reference evidence="7" key="1">
    <citation type="submission" date="2022-06" db="EMBL/GenBank/DDBJ databases">
        <authorList>
            <person name="Berger JAMES D."/>
            <person name="Berger JAMES D."/>
        </authorList>
    </citation>
    <scope>NUCLEOTIDE SEQUENCE [LARGE SCALE GENOMIC DNA]</scope>
</reference>
<comment type="similarity">
    <text evidence="2 5">Belongs to the UTP11 family.</text>
</comment>
<evidence type="ECO:0000256" key="4">
    <source>
        <dbReference type="ARBA" id="ARBA00023242"/>
    </source>
</evidence>
<dbReference type="WBParaSite" id="TREG1_112920.2">
    <property type="protein sequence ID" value="TREG1_112920.2"/>
    <property type="gene ID" value="TREG1_112920"/>
</dbReference>
<organism evidence="7 9">
    <name type="scientific">Trichobilharzia regenti</name>
    <name type="common">Nasal bird schistosome</name>
    <dbReference type="NCBI Taxonomy" id="157069"/>
    <lineage>
        <taxon>Eukaryota</taxon>
        <taxon>Metazoa</taxon>
        <taxon>Spiralia</taxon>
        <taxon>Lophotrochozoa</taxon>
        <taxon>Platyhelminthes</taxon>
        <taxon>Trematoda</taxon>
        <taxon>Digenea</taxon>
        <taxon>Strigeidida</taxon>
        <taxon>Schistosomatoidea</taxon>
        <taxon>Schistosomatidae</taxon>
        <taxon>Trichobilharzia</taxon>
    </lineage>
</organism>